<accession>A0A9P1ENV1</accession>
<evidence type="ECO:0000313" key="3">
    <source>
        <dbReference type="Proteomes" id="UP001152484"/>
    </source>
</evidence>
<organism evidence="2 3">
    <name type="scientific">Cuscuta europaea</name>
    <name type="common">European dodder</name>
    <dbReference type="NCBI Taxonomy" id="41803"/>
    <lineage>
        <taxon>Eukaryota</taxon>
        <taxon>Viridiplantae</taxon>
        <taxon>Streptophyta</taxon>
        <taxon>Embryophyta</taxon>
        <taxon>Tracheophyta</taxon>
        <taxon>Spermatophyta</taxon>
        <taxon>Magnoliopsida</taxon>
        <taxon>eudicotyledons</taxon>
        <taxon>Gunneridae</taxon>
        <taxon>Pentapetalae</taxon>
        <taxon>asterids</taxon>
        <taxon>lamiids</taxon>
        <taxon>Solanales</taxon>
        <taxon>Convolvulaceae</taxon>
        <taxon>Cuscuteae</taxon>
        <taxon>Cuscuta</taxon>
        <taxon>Cuscuta subgen. Cuscuta</taxon>
    </lineage>
</organism>
<reference evidence="2" key="1">
    <citation type="submission" date="2022-07" db="EMBL/GenBank/DDBJ databases">
        <authorList>
            <person name="Macas J."/>
            <person name="Novak P."/>
            <person name="Neumann P."/>
        </authorList>
    </citation>
    <scope>NUCLEOTIDE SEQUENCE</scope>
</reference>
<dbReference type="EMBL" id="CAMAPE010000073">
    <property type="protein sequence ID" value="CAH9117251.1"/>
    <property type="molecule type" value="Genomic_DNA"/>
</dbReference>
<dbReference type="PANTHER" id="PTHR47352">
    <property type="entry name" value="CLASS I PEPTIDE CHAIN RELEASE FACTOR"/>
    <property type="match status" value="1"/>
</dbReference>
<keyword evidence="3" id="KW-1185">Reference proteome</keyword>
<dbReference type="OrthoDB" id="270639at2759"/>
<name>A0A9P1ENV1_CUSEU</name>
<dbReference type="PANTHER" id="PTHR47352:SF2">
    <property type="entry name" value="PROKARYOTIC-TYPE CLASS I PEPTIDE CHAIN RELEASE FACTORS DOMAIN-CONTAINING PROTEIN"/>
    <property type="match status" value="1"/>
</dbReference>
<proteinExistence type="predicted"/>
<evidence type="ECO:0000256" key="1">
    <source>
        <dbReference type="SAM" id="MobiDB-lite"/>
    </source>
</evidence>
<sequence>MSAIRNNARLISGTVRSFLTGFSPSTPALNVCRSGTRAFSVYPPRFAAASDASHLEKKIPRRRLGKVYGFLLQDDVGSYANKEDIPKITLKHVSVSFTGQGESTKVKPTAEATAAHKKRGSAPPKNKKGGKQNKNASAEAKPRIRSINTAGTRVVLRLDVQNASWLGERVRERIMLMEKDRIKDGKLELTSSKTRRQENNYDEAVTKMNKLLEKFQAIINAAAYTPLPTPKEVVDKIVNFRAGRVDC</sequence>
<dbReference type="Proteomes" id="UP001152484">
    <property type="component" value="Unassembled WGS sequence"/>
</dbReference>
<dbReference type="Gene3D" id="3.30.160.20">
    <property type="match status" value="1"/>
</dbReference>
<comment type="caution">
    <text evidence="2">The sequence shown here is derived from an EMBL/GenBank/DDBJ whole genome shotgun (WGS) entry which is preliminary data.</text>
</comment>
<feature type="compositionally biased region" description="Basic residues" evidence="1">
    <location>
        <begin position="115"/>
        <end position="131"/>
    </location>
</feature>
<evidence type="ECO:0000313" key="2">
    <source>
        <dbReference type="EMBL" id="CAH9117251.1"/>
    </source>
</evidence>
<feature type="region of interest" description="Disordered" evidence="1">
    <location>
        <begin position="99"/>
        <end position="143"/>
    </location>
</feature>
<dbReference type="AlphaFoldDB" id="A0A9P1ENV1"/>
<dbReference type="SUPFAM" id="SSF110916">
    <property type="entry name" value="Peptidyl-tRNA hydrolase domain-like"/>
    <property type="match status" value="1"/>
</dbReference>
<gene>
    <name evidence="2" type="ORF">CEURO_LOCUS21469</name>
</gene>
<protein>
    <submittedName>
        <fullName evidence="2">Uncharacterized protein</fullName>
    </submittedName>
</protein>